<dbReference type="InterPro" id="IPR034505">
    <property type="entry name" value="Coproporphyrinogen-III_oxidase"/>
</dbReference>
<proteinExistence type="inferred from homology"/>
<keyword evidence="12" id="KW-1185">Reference proteome</keyword>
<keyword evidence="8 9" id="KW-0143">Chaperone</keyword>
<dbReference type="InterPro" id="IPR013785">
    <property type="entry name" value="Aldolase_TIM"/>
</dbReference>
<evidence type="ECO:0000256" key="7">
    <source>
        <dbReference type="ARBA" id="ARBA00023014"/>
    </source>
</evidence>
<evidence type="ECO:0000313" key="12">
    <source>
        <dbReference type="Proteomes" id="UP000322976"/>
    </source>
</evidence>
<dbReference type="SFLD" id="SFLDS00029">
    <property type="entry name" value="Radical_SAM"/>
    <property type="match status" value="1"/>
</dbReference>
<keyword evidence="9" id="KW-0004">4Fe-4S</keyword>
<keyword evidence="9" id="KW-0963">Cytoplasm</keyword>
<dbReference type="GO" id="GO:0004109">
    <property type="term" value="F:coproporphyrinogen oxidase activity"/>
    <property type="evidence" value="ECO:0007669"/>
    <property type="project" value="InterPro"/>
</dbReference>
<name>A0A5D8QF20_9THEO</name>
<dbReference type="Gene3D" id="3.20.20.70">
    <property type="entry name" value="Aldolase class I"/>
    <property type="match status" value="1"/>
</dbReference>
<evidence type="ECO:0000259" key="10">
    <source>
        <dbReference type="PROSITE" id="PS51918"/>
    </source>
</evidence>
<keyword evidence="4 9" id="KW-0949">S-adenosyl-L-methionine</keyword>
<keyword evidence="3 9" id="KW-0349">Heme</keyword>
<dbReference type="Pfam" id="PF04055">
    <property type="entry name" value="Radical_SAM"/>
    <property type="match status" value="1"/>
</dbReference>
<comment type="similarity">
    <text evidence="1">Belongs to the anaerobic coproporphyrinogen-III oxidase family. HemW subfamily.</text>
</comment>
<dbReference type="AlphaFoldDB" id="A0A5D8QF20"/>
<dbReference type="EMBL" id="VTPS01000010">
    <property type="protein sequence ID" value="TZE81838.1"/>
    <property type="molecule type" value="Genomic_DNA"/>
</dbReference>
<dbReference type="NCBIfam" id="TIGR00539">
    <property type="entry name" value="hemN_rel"/>
    <property type="match status" value="1"/>
</dbReference>
<keyword evidence="6 9" id="KW-0408">Iron</keyword>
<dbReference type="SUPFAM" id="SSF102114">
    <property type="entry name" value="Radical SAM enzymes"/>
    <property type="match status" value="1"/>
</dbReference>
<gene>
    <name evidence="11" type="ORF">FWJ32_07620</name>
</gene>
<dbReference type="PANTHER" id="PTHR13932:SF5">
    <property type="entry name" value="RADICAL S-ADENOSYL METHIONINE DOMAIN-CONTAINING PROTEIN 1, MITOCHONDRIAL"/>
    <property type="match status" value="1"/>
</dbReference>
<accession>A0A5D8QF20</accession>
<keyword evidence="5 9" id="KW-0479">Metal-binding</keyword>
<evidence type="ECO:0000256" key="4">
    <source>
        <dbReference type="ARBA" id="ARBA00022691"/>
    </source>
</evidence>
<dbReference type="InterPro" id="IPR010723">
    <property type="entry name" value="HemN_C"/>
</dbReference>
<dbReference type="GO" id="GO:0006779">
    <property type="term" value="P:porphyrin-containing compound biosynthetic process"/>
    <property type="evidence" value="ECO:0007669"/>
    <property type="project" value="InterPro"/>
</dbReference>
<evidence type="ECO:0000256" key="9">
    <source>
        <dbReference type="RuleBase" id="RU364116"/>
    </source>
</evidence>
<dbReference type="InterPro" id="IPR007197">
    <property type="entry name" value="rSAM"/>
</dbReference>
<evidence type="ECO:0000256" key="5">
    <source>
        <dbReference type="ARBA" id="ARBA00022723"/>
    </source>
</evidence>
<reference evidence="11 12" key="1">
    <citation type="submission" date="2019-08" db="EMBL/GenBank/DDBJ databases">
        <title>Calorimonas adulescens gen. nov., sp. nov., an anaerobic thermophilic bacterium from Sakhalin hot spring.</title>
        <authorList>
            <person name="Khomyakova M.A."/>
            <person name="Merkel A.Y."/>
            <person name="Novikov A."/>
            <person name="Bonch-Osmolovskaya E.A."/>
            <person name="Slobodkin A.I."/>
        </authorList>
    </citation>
    <scope>NUCLEOTIDE SEQUENCE [LARGE SCALE GENOMIC DNA]</scope>
    <source>
        <strain evidence="11 12">A05MB</strain>
    </source>
</reference>
<protein>
    <recommendedName>
        <fullName evidence="2 9">Heme chaperone HemW</fullName>
    </recommendedName>
</protein>
<evidence type="ECO:0000256" key="3">
    <source>
        <dbReference type="ARBA" id="ARBA00022617"/>
    </source>
</evidence>
<dbReference type="InterPro" id="IPR058240">
    <property type="entry name" value="rSAM_sf"/>
</dbReference>
<dbReference type="SFLD" id="SFLDG01065">
    <property type="entry name" value="anaerobic_coproporphyrinogen-I"/>
    <property type="match status" value="1"/>
</dbReference>
<comment type="subcellular location">
    <subcellularLocation>
        <location evidence="9">Cytoplasm</location>
    </subcellularLocation>
</comment>
<dbReference type="SMART" id="SM00729">
    <property type="entry name" value="Elp3"/>
    <property type="match status" value="1"/>
</dbReference>
<dbReference type="InterPro" id="IPR006638">
    <property type="entry name" value="Elp3/MiaA/NifB-like_rSAM"/>
</dbReference>
<dbReference type="GO" id="GO:0005737">
    <property type="term" value="C:cytoplasm"/>
    <property type="evidence" value="ECO:0007669"/>
    <property type="project" value="UniProtKB-SubCell"/>
</dbReference>
<dbReference type="SFLD" id="SFLDF00562">
    <property type="entry name" value="HemN-like__clustered_with_heat"/>
    <property type="match status" value="1"/>
</dbReference>
<organism evidence="11 12">
    <name type="scientific">Calorimonas adulescens</name>
    <dbReference type="NCBI Taxonomy" id="2606906"/>
    <lineage>
        <taxon>Bacteria</taxon>
        <taxon>Bacillati</taxon>
        <taxon>Bacillota</taxon>
        <taxon>Clostridia</taxon>
        <taxon>Thermoanaerobacterales</taxon>
        <taxon>Thermoanaerobacteraceae</taxon>
        <taxon>Calorimonas</taxon>
    </lineage>
</organism>
<dbReference type="PROSITE" id="PS51918">
    <property type="entry name" value="RADICAL_SAM"/>
    <property type="match status" value="1"/>
</dbReference>
<dbReference type="SFLD" id="SFLDG01082">
    <property type="entry name" value="B12-binding_domain_containing"/>
    <property type="match status" value="1"/>
</dbReference>
<evidence type="ECO:0000256" key="6">
    <source>
        <dbReference type="ARBA" id="ARBA00023004"/>
    </source>
</evidence>
<sequence length="376" mass="43845">MMGPGLYVHIPFCKRKCLYCDFNSYQSKEYLIDDYIDAVLKEADLYPNENGNIETVFIGGGTPTVLSSKQLLKLIGGLRDKFGIRDNVEFTVEANPGTVDRDKLSLLRDLGVNRLSFGVQSMDDRLLKILGRIHDVCDFMENFNEAKKLGFDNINVDLMFGIPGQALYGWIKTLEEVVSLQPEHISCYGLMIEEGTPYYKMYKDNRLSLPDEDTEREMYWKAVQMLESNGYLHYEISNFAKKGYECRHNIIYWCDKPYIGLGAGAHTYYKDYRFANELIPEKYIEFIRNNDNAFTQREYIDKRNEMAEFMFMGLRLINGIKLKEFEDRFGVSLYNAYDNRIAKLLKFGLIELQDDRVYLTKKGIDLSNQVFMEFMN</sequence>
<comment type="caution">
    <text evidence="11">The sequence shown here is derived from an EMBL/GenBank/DDBJ whole genome shotgun (WGS) entry which is preliminary data.</text>
</comment>
<keyword evidence="7 9" id="KW-0411">Iron-sulfur</keyword>
<comment type="function">
    <text evidence="9">Probably acts as a heme chaperone, transferring heme to an unknown acceptor. Binds one molecule of heme per monomer, possibly covalently. Binds 1 [4Fe-4S] cluster. The cluster is coordinated with 3 cysteines and an exchangeable S-adenosyl-L-methionine.</text>
</comment>
<dbReference type="PANTHER" id="PTHR13932">
    <property type="entry name" value="COPROPORPHYRINIGEN III OXIDASE"/>
    <property type="match status" value="1"/>
</dbReference>
<dbReference type="Proteomes" id="UP000322976">
    <property type="component" value="Unassembled WGS sequence"/>
</dbReference>
<evidence type="ECO:0000256" key="8">
    <source>
        <dbReference type="ARBA" id="ARBA00023186"/>
    </source>
</evidence>
<feature type="domain" description="Radical SAM core" evidence="10">
    <location>
        <begin position="1"/>
        <end position="232"/>
    </location>
</feature>
<dbReference type="CDD" id="cd01335">
    <property type="entry name" value="Radical_SAM"/>
    <property type="match status" value="1"/>
</dbReference>
<dbReference type="GO" id="GO:0046872">
    <property type="term" value="F:metal ion binding"/>
    <property type="evidence" value="ECO:0007669"/>
    <property type="project" value="UniProtKB-UniRule"/>
</dbReference>
<dbReference type="SFLD" id="SFLDF00288">
    <property type="entry name" value="HemN-like__clustered_with_nucl"/>
    <property type="match status" value="1"/>
</dbReference>
<dbReference type="Pfam" id="PF06969">
    <property type="entry name" value="HemN_C"/>
    <property type="match status" value="1"/>
</dbReference>
<evidence type="ECO:0000256" key="1">
    <source>
        <dbReference type="ARBA" id="ARBA00006100"/>
    </source>
</evidence>
<evidence type="ECO:0000256" key="2">
    <source>
        <dbReference type="ARBA" id="ARBA00017228"/>
    </source>
</evidence>
<dbReference type="InterPro" id="IPR004559">
    <property type="entry name" value="HemW-like"/>
</dbReference>
<evidence type="ECO:0000313" key="11">
    <source>
        <dbReference type="EMBL" id="TZE81838.1"/>
    </source>
</evidence>
<dbReference type="GO" id="GO:0051539">
    <property type="term" value="F:4 iron, 4 sulfur cluster binding"/>
    <property type="evidence" value="ECO:0007669"/>
    <property type="project" value="UniProtKB-UniRule"/>
</dbReference>